<dbReference type="Proteomes" id="UP000077266">
    <property type="component" value="Unassembled WGS sequence"/>
</dbReference>
<dbReference type="PRINTS" id="PR00080">
    <property type="entry name" value="SDRFAMILY"/>
</dbReference>
<evidence type="ECO:0000256" key="3">
    <source>
        <dbReference type="RuleBase" id="RU000363"/>
    </source>
</evidence>
<sequence length="299" mass="31473">MRADIGGATAIALALGGVKTLILAARSEERAVETIEAVKLANPSVTILFLSLDLTSLSSVRAAAEQILANPAVPSVDVLINNAGVCYAGDAPRITADGLEEMWAVCHVGHWLLTGLLMPKLLASGGGARVINLTSAAHSWWDGSFEDYNYAQTKWDGNAAYGRAKAANIVFSKGLAAKYGAQGIFGFSVNPGWVLMELSRHWSSEDFARAVEDAAKIGMVYSSTPKSLEQGCATTLVAVLDPGIAQASSNGAYFDDCQEAKTSAMTEDPAAWKALGGPREAPGCEVHVNIVPVLYRCAR</sequence>
<comment type="similarity">
    <text evidence="1 3">Belongs to the short-chain dehydrogenases/reductases (SDR) family.</text>
</comment>
<gene>
    <name evidence="4" type="ORF">EXIGLDRAFT_62781</name>
</gene>
<evidence type="ECO:0000313" key="5">
    <source>
        <dbReference type="Proteomes" id="UP000077266"/>
    </source>
</evidence>
<dbReference type="PANTHER" id="PTHR24320:SF283">
    <property type="entry name" value="RETINOL DEHYDROGENASE 11"/>
    <property type="match status" value="1"/>
</dbReference>
<dbReference type="STRING" id="1314781.A0A165P027"/>
<keyword evidence="5" id="KW-1185">Reference proteome</keyword>
<dbReference type="SUPFAM" id="SSF51735">
    <property type="entry name" value="NAD(P)-binding Rossmann-fold domains"/>
    <property type="match status" value="1"/>
</dbReference>
<reference evidence="4 5" key="1">
    <citation type="journal article" date="2016" name="Mol. Biol. Evol.">
        <title>Comparative Genomics of Early-Diverging Mushroom-Forming Fungi Provides Insights into the Origins of Lignocellulose Decay Capabilities.</title>
        <authorList>
            <person name="Nagy L.G."/>
            <person name="Riley R."/>
            <person name="Tritt A."/>
            <person name="Adam C."/>
            <person name="Daum C."/>
            <person name="Floudas D."/>
            <person name="Sun H."/>
            <person name="Yadav J.S."/>
            <person name="Pangilinan J."/>
            <person name="Larsson K.H."/>
            <person name="Matsuura K."/>
            <person name="Barry K."/>
            <person name="Labutti K."/>
            <person name="Kuo R."/>
            <person name="Ohm R.A."/>
            <person name="Bhattacharya S.S."/>
            <person name="Shirouzu T."/>
            <person name="Yoshinaga Y."/>
            <person name="Martin F.M."/>
            <person name="Grigoriev I.V."/>
            <person name="Hibbett D.S."/>
        </authorList>
    </citation>
    <scope>NUCLEOTIDE SEQUENCE [LARGE SCALE GENOMIC DNA]</scope>
    <source>
        <strain evidence="4 5">HHB12029</strain>
    </source>
</reference>
<accession>A0A165P027</accession>
<keyword evidence="2" id="KW-0560">Oxidoreductase</keyword>
<evidence type="ECO:0000256" key="2">
    <source>
        <dbReference type="ARBA" id="ARBA00023002"/>
    </source>
</evidence>
<dbReference type="AlphaFoldDB" id="A0A165P027"/>
<dbReference type="Gene3D" id="3.40.50.720">
    <property type="entry name" value="NAD(P)-binding Rossmann-like Domain"/>
    <property type="match status" value="1"/>
</dbReference>
<dbReference type="InParanoid" id="A0A165P027"/>
<dbReference type="Pfam" id="PF00106">
    <property type="entry name" value="adh_short"/>
    <property type="match status" value="1"/>
</dbReference>
<organism evidence="4 5">
    <name type="scientific">Exidia glandulosa HHB12029</name>
    <dbReference type="NCBI Taxonomy" id="1314781"/>
    <lineage>
        <taxon>Eukaryota</taxon>
        <taxon>Fungi</taxon>
        <taxon>Dikarya</taxon>
        <taxon>Basidiomycota</taxon>
        <taxon>Agaricomycotina</taxon>
        <taxon>Agaricomycetes</taxon>
        <taxon>Auriculariales</taxon>
        <taxon>Exidiaceae</taxon>
        <taxon>Exidia</taxon>
    </lineage>
</organism>
<dbReference type="PANTHER" id="PTHR24320">
    <property type="entry name" value="RETINOL DEHYDROGENASE"/>
    <property type="match status" value="1"/>
</dbReference>
<evidence type="ECO:0000313" key="4">
    <source>
        <dbReference type="EMBL" id="KZW01453.1"/>
    </source>
</evidence>
<dbReference type="InterPro" id="IPR002347">
    <property type="entry name" value="SDR_fam"/>
</dbReference>
<dbReference type="PRINTS" id="PR00081">
    <property type="entry name" value="GDHRDH"/>
</dbReference>
<dbReference type="InterPro" id="IPR036291">
    <property type="entry name" value="NAD(P)-bd_dom_sf"/>
</dbReference>
<protein>
    <submittedName>
        <fullName evidence="4">NAD(P)-binding protein</fullName>
    </submittedName>
</protein>
<evidence type="ECO:0000256" key="1">
    <source>
        <dbReference type="ARBA" id="ARBA00006484"/>
    </source>
</evidence>
<name>A0A165P027_EXIGL</name>
<dbReference type="EMBL" id="KV425893">
    <property type="protein sequence ID" value="KZW01453.1"/>
    <property type="molecule type" value="Genomic_DNA"/>
</dbReference>
<proteinExistence type="inferred from homology"/>
<dbReference type="OrthoDB" id="191139at2759"/>
<dbReference type="GO" id="GO:0016491">
    <property type="term" value="F:oxidoreductase activity"/>
    <property type="evidence" value="ECO:0007669"/>
    <property type="project" value="UniProtKB-KW"/>
</dbReference>